<dbReference type="AlphaFoldDB" id="A0AAV2D1P4"/>
<dbReference type="InterPro" id="IPR003609">
    <property type="entry name" value="Pan_app"/>
</dbReference>
<evidence type="ECO:0000256" key="2">
    <source>
        <dbReference type="SAM" id="Phobius"/>
    </source>
</evidence>
<dbReference type="Proteomes" id="UP001497516">
    <property type="component" value="Chromosome 10"/>
</dbReference>
<name>A0AAV2D1P4_9ROSI</name>
<gene>
    <name evidence="4" type="ORF">LTRI10_LOCUS9373</name>
</gene>
<keyword evidence="2" id="KW-0472">Membrane</keyword>
<accession>A0AAV2D1P4</accession>
<dbReference type="EMBL" id="OZ034814">
    <property type="protein sequence ID" value="CAL1362257.1"/>
    <property type="molecule type" value="Genomic_DNA"/>
</dbReference>
<evidence type="ECO:0000256" key="1">
    <source>
        <dbReference type="SAM" id="MobiDB-lite"/>
    </source>
</evidence>
<protein>
    <recommendedName>
        <fullName evidence="3">Apple domain-containing protein</fullName>
    </recommendedName>
</protein>
<feature type="transmembrane region" description="Helical" evidence="2">
    <location>
        <begin position="497"/>
        <end position="518"/>
    </location>
</feature>
<proteinExistence type="predicted"/>
<keyword evidence="2" id="KW-0812">Transmembrane</keyword>
<evidence type="ECO:0000259" key="3">
    <source>
        <dbReference type="SMART" id="SM00473"/>
    </source>
</evidence>
<organism evidence="4 5">
    <name type="scientific">Linum trigynum</name>
    <dbReference type="NCBI Taxonomy" id="586398"/>
    <lineage>
        <taxon>Eukaryota</taxon>
        <taxon>Viridiplantae</taxon>
        <taxon>Streptophyta</taxon>
        <taxon>Embryophyta</taxon>
        <taxon>Tracheophyta</taxon>
        <taxon>Spermatophyta</taxon>
        <taxon>Magnoliopsida</taxon>
        <taxon>eudicotyledons</taxon>
        <taxon>Gunneridae</taxon>
        <taxon>Pentapetalae</taxon>
        <taxon>rosids</taxon>
        <taxon>fabids</taxon>
        <taxon>Malpighiales</taxon>
        <taxon>Linaceae</taxon>
        <taxon>Linum</taxon>
    </lineage>
</organism>
<dbReference type="CDD" id="cd01098">
    <property type="entry name" value="PAN_AP_plant"/>
    <property type="match status" value="1"/>
</dbReference>
<dbReference type="PANTHER" id="PTHR32444:SF130">
    <property type="entry name" value="RECEPTOR-LIKE SERINE_THREONINE-PROTEIN KINASE"/>
    <property type="match status" value="1"/>
</dbReference>
<feature type="domain" description="Apple" evidence="3">
    <location>
        <begin position="320"/>
        <end position="397"/>
    </location>
</feature>
<dbReference type="SMART" id="SM00473">
    <property type="entry name" value="PAN_AP"/>
    <property type="match status" value="1"/>
</dbReference>
<dbReference type="Pfam" id="PF08276">
    <property type="entry name" value="PAN_2"/>
    <property type="match status" value="1"/>
</dbReference>
<sequence>MSSATSPPPQQSTGANQYRAFNRPPPRRPFFVVSEQIGSMADYQEAPPIHSPLRPNYVHRPDHQHFRHQPRRPSIVDPYHRLELPYFSGLDPHVWVSKCTELFLLYSVPEDQKVDLGLHYLDGRARTWFEGWSFWRFPLLWGDFVGGLLLRFGSQVQMTVVAACNQLQQPLVLPSLISEGTGFVGDSQVHTQATSSLFPLLGSAPCLNFLDTPSTRLPFVRKVLCGSQTTKTYASSPNQKMISAVYMDKILTVEESAFIFGDPCPTEFVFGIFGCTIEPGNANWSYGFHVFPTFYGILRHFHGSRNHDDFKGPYKDCVLPLGEGFVRVPKVKLSAVWIGKDDSGELNCERKCRKKCSYSAYTEIDAALKDKGCLLWYGELVDTMYFPASSQDLYVRVEAEEFATFQGGFNDSLELKLSILLSSMGSAGLLVIVFAFFWLRKRQIKSVKKRRTRYLFHPIDGGDVASVPGLNAQGLPTFAVTKLACERVDHTERSLDALWNWALICLCYSWVVHIRVALVSNQSLCFLAAELIEMFCQTLPLPEGWNAQESCCPNPKTKTVVKLPEIGQAISAPTDTARTKAAVQLSAICEQGKPDCDASAFAVDASATRGSNLGSLALLQGAASYFSILNTA</sequence>
<feature type="compositionally biased region" description="Pro residues" evidence="1">
    <location>
        <begin position="1"/>
        <end position="10"/>
    </location>
</feature>
<evidence type="ECO:0000313" key="4">
    <source>
        <dbReference type="EMBL" id="CAL1362257.1"/>
    </source>
</evidence>
<evidence type="ECO:0000313" key="5">
    <source>
        <dbReference type="Proteomes" id="UP001497516"/>
    </source>
</evidence>
<dbReference type="PANTHER" id="PTHR32444">
    <property type="entry name" value="BULB-TYPE LECTIN DOMAIN-CONTAINING PROTEIN"/>
    <property type="match status" value="1"/>
</dbReference>
<feature type="transmembrane region" description="Helical" evidence="2">
    <location>
        <begin position="419"/>
        <end position="439"/>
    </location>
</feature>
<reference evidence="4 5" key="1">
    <citation type="submission" date="2024-04" db="EMBL/GenBank/DDBJ databases">
        <authorList>
            <person name="Fracassetti M."/>
        </authorList>
    </citation>
    <scope>NUCLEOTIDE SEQUENCE [LARGE SCALE GENOMIC DNA]</scope>
</reference>
<keyword evidence="5" id="KW-1185">Reference proteome</keyword>
<keyword evidence="2" id="KW-1133">Transmembrane helix</keyword>
<feature type="region of interest" description="Disordered" evidence="1">
    <location>
        <begin position="1"/>
        <end position="24"/>
    </location>
</feature>